<protein>
    <submittedName>
        <fullName evidence="7">C-type cytochrome</fullName>
    </submittedName>
</protein>
<evidence type="ECO:0000256" key="3">
    <source>
        <dbReference type="ARBA" id="ARBA00023004"/>
    </source>
</evidence>
<dbReference type="PROSITE" id="PS51007">
    <property type="entry name" value="CYTC"/>
    <property type="match status" value="1"/>
</dbReference>
<keyword evidence="1 4" id="KW-0349">Heme</keyword>
<evidence type="ECO:0000256" key="1">
    <source>
        <dbReference type="ARBA" id="ARBA00022617"/>
    </source>
</evidence>
<dbReference type="EMBL" id="CP121196">
    <property type="protein sequence ID" value="XBH18875.1"/>
    <property type="molecule type" value="Genomic_DNA"/>
</dbReference>
<proteinExistence type="predicted"/>
<feature type="signal peptide" evidence="5">
    <location>
        <begin position="1"/>
        <end position="21"/>
    </location>
</feature>
<evidence type="ECO:0000256" key="2">
    <source>
        <dbReference type="ARBA" id="ARBA00022723"/>
    </source>
</evidence>
<feature type="chain" id="PRO_5043493033" evidence="5">
    <location>
        <begin position="22"/>
        <end position="142"/>
    </location>
</feature>
<dbReference type="SUPFAM" id="SSF46626">
    <property type="entry name" value="Cytochrome c"/>
    <property type="match status" value="1"/>
</dbReference>
<accession>A0AAU7DP79</accession>
<dbReference type="Gene3D" id="1.10.760.10">
    <property type="entry name" value="Cytochrome c-like domain"/>
    <property type="match status" value="1"/>
</dbReference>
<organism evidence="7">
    <name type="scientific">Telmatobacter sp. DSM 110680</name>
    <dbReference type="NCBI Taxonomy" id="3036704"/>
    <lineage>
        <taxon>Bacteria</taxon>
        <taxon>Pseudomonadati</taxon>
        <taxon>Acidobacteriota</taxon>
        <taxon>Terriglobia</taxon>
        <taxon>Terriglobales</taxon>
        <taxon>Acidobacteriaceae</taxon>
        <taxon>Telmatobacter</taxon>
    </lineage>
</organism>
<dbReference type="GO" id="GO:0009055">
    <property type="term" value="F:electron transfer activity"/>
    <property type="evidence" value="ECO:0007669"/>
    <property type="project" value="InterPro"/>
</dbReference>
<gene>
    <name evidence="7" type="ORF">P8935_06050</name>
</gene>
<reference evidence="7" key="1">
    <citation type="submission" date="2023-03" db="EMBL/GenBank/DDBJ databases">
        <title>Edaphobacter sp.</title>
        <authorList>
            <person name="Huber K.J."/>
            <person name="Papendorf J."/>
            <person name="Pilke C."/>
            <person name="Bunk B."/>
            <person name="Sproeer C."/>
            <person name="Pester M."/>
        </authorList>
    </citation>
    <scope>NUCLEOTIDE SEQUENCE</scope>
    <source>
        <strain evidence="7">DSM 110680</strain>
    </source>
</reference>
<name>A0AAU7DP79_9BACT</name>
<dbReference type="AlphaFoldDB" id="A0AAU7DP79"/>
<keyword evidence="5" id="KW-0732">Signal</keyword>
<dbReference type="RefSeq" id="WP_348264093.1">
    <property type="nucleotide sequence ID" value="NZ_CP121196.1"/>
</dbReference>
<sequence>MLKALSVTAAATLLAASLSFADQAPSKVVIPVDRTASTDAKQMYTSYCAPCHGTDGKGHGPVAASLKSQPTDLTVIQKNNQGKFPDAHVAAILQFGAEVPAHGTATMPIWGPILGSMNRANVQDKQLRISNLTRYLQSIQVK</sequence>
<evidence type="ECO:0000256" key="5">
    <source>
        <dbReference type="SAM" id="SignalP"/>
    </source>
</evidence>
<evidence type="ECO:0000256" key="4">
    <source>
        <dbReference type="PROSITE-ProRule" id="PRU00433"/>
    </source>
</evidence>
<evidence type="ECO:0000313" key="7">
    <source>
        <dbReference type="EMBL" id="XBH18875.1"/>
    </source>
</evidence>
<evidence type="ECO:0000259" key="6">
    <source>
        <dbReference type="PROSITE" id="PS51007"/>
    </source>
</evidence>
<dbReference type="InterPro" id="IPR036909">
    <property type="entry name" value="Cyt_c-like_dom_sf"/>
</dbReference>
<dbReference type="GO" id="GO:0020037">
    <property type="term" value="F:heme binding"/>
    <property type="evidence" value="ECO:0007669"/>
    <property type="project" value="InterPro"/>
</dbReference>
<keyword evidence="2 4" id="KW-0479">Metal-binding</keyword>
<dbReference type="InterPro" id="IPR009056">
    <property type="entry name" value="Cyt_c-like_dom"/>
</dbReference>
<feature type="domain" description="Cytochrome c" evidence="6">
    <location>
        <begin position="35"/>
        <end position="140"/>
    </location>
</feature>
<dbReference type="GO" id="GO:0046872">
    <property type="term" value="F:metal ion binding"/>
    <property type="evidence" value="ECO:0007669"/>
    <property type="project" value="UniProtKB-KW"/>
</dbReference>
<keyword evidence="3 4" id="KW-0408">Iron</keyword>